<dbReference type="AlphaFoldDB" id="A0A510J7X4"/>
<dbReference type="KEGG" id="lgo:JCM16774_0061"/>
<dbReference type="PROSITE" id="PS51257">
    <property type="entry name" value="PROKAR_LIPOPROTEIN"/>
    <property type="match status" value="1"/>
</dbReference>
<dbReference type="STRING" id="714315.GCA_000516535_00065"/>
<dbReference type="RefSeq" id="WP_026736806.1">
    <property type="nucleotide sequence ID" value="NZ_AP019822.1"/>
</dbReference>
<protein>
    <recommendedName>
        <fullName evidence="4">Lipoprotein</fullName>
    </recommendedName>
</protein>
<dbReference type="EMBL" id="AP019822">
    <property type="protein sequence ID" value="BBM35156.1"/>
    <property type="molecule type" value="Genomic_DNA"/>
</dbReference>
<organism evidence="2 3">
    <name type="scientific">Pseudoleptotrichia goodfellowii</name>
    <dbReference type="NCBI Taxonomy" id="157692"/>
    <lineage>
        <taxon>Bacteria</taxon>
        <taxon>Fusobacteriati</taxon>
        <taxon>Fusobacteriota</taxon>
        <taxon>Fusobacteriia</taxon>
        <taxon>Fusobacteriales</taxon>
        <taxon>Leptotrichiaceae</taxon>
        <taxon>Pseudoleptotrichia</taxon>
    </lineage>
</organism>
<feature type="signal peptide" evidence="1">
    <location>
        <begin position="1"/>
        <end position="22"/>
    </location>
</feature>
<feature type="chain" id="PRO_5022171256" description="Lipoprotein" evidence="1">
    <location>
        <begin position="23"/>
        <end position="176"/>
    </location>
</feature>
<reference evidence="2 3" key="1">
    <citation type="submission" date="2019-07" db="EMBL/GenBank/DDBJ databases">
        <title>Complete Genome Sequence of Leptotrichia goodfellowii Strain JCM 16774.</title>
        <authorList>
            <person name="Watanabe S."/>
            <person name="Cui L."/>
        </authorList>
    </citation>
    <scope>NUCLEOTIDE SEQUENCE [LARGE SCALE GENOMIC DNA]</scope>
    <source>
        <strain evidence="2 3">JCM16774</strain>
    </source>
</reference>
<gene>
    <name evidence="2" type="ORF">JCM16774_0061</name>
</gene>
<accession>A0A510J7X4</accession>
<evidence type="ECO:0000313" key="3">
    <source>
        <dbReference type="Proteomes" id="UP000321606"/>
    </source>
</evidence>
<sequence length="176" mass="19974">MKKNIILILSLIILSSCITDMSQLTGPIPKKGYSDYGAEFTEKDILGRRKVVAQISGYNIKMPENMIFKYGKSATTDELFGKKRKYLYDEVTKTGTQVFLIEESIEKMKDYGKRKGESYVFSEENKRYKIGISLLDEVSVMIEIKPGLYIACEAEEIGSRKAVPICEAIVKVMKSR</sequence>
<evidence type="ECO:0000256" key="1">
    <source>
        <dbReference type="SAM" id="SignalP"/>
    </source>
</evidence>
<evidence type="ECO:0000313" key="2">
    <source>
        <dbReference type="EMBL" id="BBM35156.1"/>
    </source>
</evidence>
<keyword evidence="1" id="KW-0732">Signal</keyword>
<evidence type="ECO:0008006" key="4">
    <source>
        <dbReference type="Google" id="ProtNLM"/>
    </source>
</evidence>
<name>A0A510J7X4_9FUSO</name>
<dbReference type="Proteomes" id="UP000321606">
    <property type="component" value="Chromosome"/>
</dbReference>
<proteinExistence type="predicted"/>